<comment type="subcellular location">
    <subcellularLocation>
        <location evidence="1">Membrane</location>
        <topology evidence="1">Multi-pass membrane protein</topology>
    </subcellularLocation>
</comment>
<feature type="transmembrane region" description="Helical" evidence="6">
    <location>
        <begin position="110"/>
        <end position="127"/>
    </location>
</feature>
<evidence type="ECO:0000259" key="7">
    <source>
        <dbReference type="Pfam" id="PF13515"/>
    </source>
</evidence>
<keyword evidence="3 6" id="KW-1133">Transmembrane helix</keyword>
<reference evidence="8 9" key="1">
    <citation type="journal article" date="2017" name="Int. J. Syst. Evol. Microbiol.">
        <title>Pseudokineococcus basanitobsidens sp. nov., isolated from volcanic rock.</title>
        <authorList>
            <person name="Lee D.W."/>
            <person name="Park M.Y."/>
            <person name="Kim J.J."/>
            <person name="Kim B.S."/>
        </authorList>
    </citation>
    <scope>NUCLEOTIDE SEQUENCE [LARGE SCALE GENOMIC DNA]</scope>
    <source>
        <strain evidence="8 9">DSM 103726</strain>
    </source>
</reference>
<organism evidence="8 9">
    <name type="scientific">Pseudokineococcus basanitobsidens</name>
    <dbReference type="NCBI Taxonomy" id="1926649"/>
    <lineage>
        <taxon>Bacteria</taxon>
        <taxon>Bacillati</taxon>
        <taxon>Actinomycetota</taxon>
        <taxon>Actinomycetes</taxon>
        <taxon>Kineosporiales</taxon>
        <taxon>Kineosporiaceae</taxon>
        <taxon>Pseudokineococcus</taxon>
    </lineage>
</organism>
<protein>
    <submittedName>
        <fullName evidence="8">FUSC family protein</fullName>
    </submittedName>
</protein>
<dbReference type="Pfam" id="PF13515">
    <property type="entry name" value="FUSC_2"/>
    <property type="match status" value="1"/>
</dbReference>
<dbReference type="RefSeq" id="WP_339574933.1">
    <property type="nucleotide sequence ID" value="NZ_JBBIAA010000009.1"/>
</dbReference>
<feature type="transmembrane region" description="Helical" evidence="6">
    <location>
        <begin position="159"/>
        <end position="179"/>
    </location>
</feature>
<feature type="domain" description="Integral membrane bound transporter" evidence="7">
    <location>
        <begin position="44"/>
        <end position="125"/>
    </location>
</feature>
<evidence type="ECO:0000256" key="1">
    <source>
        <dbReference type="ARBA" id="ARBA00004141"/>
    </source>
</evidence>
<evidence type="ECO:0000256" key="6">
    <source>
        <dbReference type="SAM" id="Phobius"/>
    </source>
</evidence>
<keyword evidence="2 6" id="KW-0812">Transmembrane</keyword>
<comment type="caution">
    <text evidence="8">The sequence shown here is derived from an EMBL/GenBank/DDBJ whole genome shotgun (WGS) entry which is preliminary data.</text>
</comment>
<keyword evidence="9" id="KW-1185">Reference proteome</keyword>
<gene>
    <name evidence="8" type="ORF">WDZ17_09620</name>
</gene>
<sequence>MDVRGQARRAGETLRRPRHVARELGIGRFPRLEMAVKAALAATIAWQVAQLLPVPAAEQYPYYAPLGAVVAAYPSVRSSVGESVRSVLGVIAGAVLALGAEALLPAQGVLVPVVVGVGVLVAGFRVFGDQRSWVPIAALFVLVVGTQDPLVYVTAYSGLTLLGAAVSVLLTMLLPTVPLSQSTRAMVRLATTLADQLDDLADGLTSADPPTSSQWRARSQAIDPVLASVRASGLDVRRSLRANARAHRERGVVDRQRGEALVLDAVATRTSDLTDLLLDVHVPGRTELDLAEPLREPTARALRAAAAVVRPLAQESRPRPDEVTTMRHAVQHLSQVLAEQDLPGARSREAAGAVVTGLRRLLGALVGASEDQRRREQEDADALRPST</sequence>
<dbReference type="Proteomes" id="UP001387100">
    <property type="component" value="Unassembled WGS sequence"/>
</dbReference>
<feature type="region of interest" description="Disordered" evidence="5">
    <location>
        <begin position="368"/>
        <end position="387"/>
    </location>
</feature>
<evidence type="ECO:0000313" key="8">
    <source>
        <dbReference type="EMBL" id="MEJ5945548.1"/>
    </source>
</evidence>
<evidence type="ECO:0000256" key="4">
    <source>
        <dbReference type="ARBA" id="ARBA00023136"/>
    </source>
</evidence>
<accession>A0ABU8RKF9</accession>
<evidence type="ECO:0000256" key="2">
    <source>
        <dbReference type="ARBA" id="ARBA00022692"/>
    </source>
</evidence>
<feature type="transmembrane region" description="Helical" evidence="6">
    <location>
        <begin position="87"/>
        <end position="104"/>
    </location>
</feature>
<keyword evidence="4 6" id="KW-0472">Membrane</keyword>
<evidence type="ECO:0000256" key="3">
    <source>
        <dbReference type="ARBA" id="ARBA00022989"/>
    </source>
</evidence>
<name>A0ABU8RKF9_9ACTN</name>
<evidence type="ECO:0000256" key="5">
    <source>
        <dbReference type="SAM" id="MobiDB-lite"/>
    </source>
</evidence>
<proteinExistence type="predicted"/>
<evidence type="ECO:0000313" key="9">
    <source>
        <dbReference type="Proteomes" id="UP001387100"/>
    </source>
</evidence>
<dbReference type="InterPro" id="IPR049453">
    <property type="entry name" value="Memb_transporter_dom"/>
</dbReference>
<dbReference type="EMBL" id="JBBIAA010000009">
    <property type="protein sequence ID" value="MEJ5945548.1"/>
    <property type="molecule type" value="Genomic_DNA"/>
</dbReference>